<keyword evidence="4" id="KW-1185">Reference proteome</keyword>
<dbReference type="Gene3D" id="3.30.2320.30">
    <property type="entry name" value="ATP synthase, E subunit, C-terminal"/>
    <property type="match status" value="1"/>
</dbReference>
<dbReference type="SUPFAM" id="SSF160527">
    <property type="entry name" value="V-type ATPase subunit E-like"/>
    <property type="match status" value="1"/>
</dbReference>
<dbReference type="AlphaFoldDB" id="A0A1N5S1M2"/>
<dbReference type="RefSeq" id="WP_077075765.1">
    <property type="nucleotide sequence ID" value="NZ_LT671858.1"/>
</dbReference>
<evidence type="ECO:0000313" key="2">
    <source>
        <dbReference type="EMBL" id="SIM29745.1"/>
    </source>
</evidence>
<evidence type="ECO:0000313" key="5">
    <source>
        <dbReference type="Proteomes" id="UP000195607"/>
    </source>
</evidence>
<dbReference type="STRING" id="1673428.CPM_0035"/>
<protein>
    <submittedName>
        <fullName evidence="2">A-type Na(+),H(+)-transporting-ATP synthase subunit E</fullName>
    </submittedName>
</protein>
<name>A0A1N5S1M2_9ARCH</name>
<dbReference type="EMBL" id="LT719092">
    <property type="protein sequence ID" value="SJK83939.1"/>
    <property type="molecule type" value="Genomic_DNA"/>
</dbReference>
<reference evidence="2 5" key="1">
    <citation type="submission" date="2016-04" db="EMBL/GenBank/DDBJ databases">
        <authorList>
            <person name="Evans L.H."/>
            <person name="Alamgir A."/>
            <person name="Owens N."/>
            <person name="Weber N.D."/>
            <person name="Virtaneva K."/>
            <person name="Barbian K."/>
            <person name="Babar A."/>
            <person name="Rosenke K."/>
        </authorList>
    </citation>
    <scope>NUCLEOTIDE SEQUENCE [LARGE SCALE GENOMIC DNA]</scope>
    <source>
        <strain evidence="2">S5</strain>
        <strain evidence="5">S5(T) (JCM 30642 \VKM B-2941)</strain>
    </source>
</reference>
<accession>A0A1N5S1M2</accession>
<organism evidence="2 5">
    <name type="scientific">Cuniculiplasma divulgatum</name>
    <dbReference type="NCBI Taxonomy" id="1673428"/>
    <lineage>
        <taxon>Archaea</taxon>
        <taxon>Methanobacteriati</taxon>
        <taxon>Thermoplasmatota</taxon>
        <taxon>Thermoplasmata</taxon>
        <taxon>Thermoplasmatales</taxon>
        <taxon>Cuniculiplasmataceae</taxon>
        <taxon>Cuniculiplasma</taxon>
    </lineage>
</organism>
<evidence type="ECO:0000313" key="4">
    <source>
        <dbReference type="Proteomes" id="UP000187822"/>
    </source>
</evidence>
<feature type="coiled-coil region" evidence="1">
    <location>
        <begin position="26"/>
        <end position="57"/>
    </location>
</feature>
<sequence>MSAEDIIEEIEKKGKEQINRISADCEKSLKEIRDRSQERLKELEKNMSRKLEESLKKIEVTSKDEILIAIKTIEMERKRKLLEDFWEIAYNSESIIRKDPKYEEFIRNSIKEAGSKLGKGFKVLGSSEDKNIISKVNGDFTFEQSERIRLGILVTSSDGKRTLNMTFDSIMSDQKEKIEEMIMEKMGAD</sequence>
<proteinExistence type="predicted"/>
<evidence type="ECO:0000256" key="1">
    <source>
        <dbReference type="SAM" id="Coils"/>
    </source>
</evidence>
<evidence type="ECO:0000313" key="3">
    <source>
        <dbReference type="EMBL" id="SJK83939.1"/>
    </source>
</evidence>
<dbReference type="EMBL" id="LT671858">
    <property type="protein sequence ID" value="SIM29745.1"/>
    <property type="molecule type" value="Genomic_DNA"/>
</dbReference>
<gene>
    <name evidence="3" type="ORF">CPM_0035</name>
    <name evidence="2" type="ORF">CSP5_0035</name>
</gene>
<keyword evidence="1" id="KW-0175">Coiled coil</keyword>
<reference evidence="3" key="2">
    <citation type="submission" date="2016-06" db="EMBL/GenBank/DDBJ databases">
        <authorList>
            <person name="Olsen C.W."/>
            <person name="Carey S."/>
            <person name="Hinshaw L."/>
            <person name="Karasin A.I."/>
        </authorList>
    </citation>
    <scope>NUCLEOTIDE SEQUENCE [LARGE SCALE GENOMIC DNA]</scope>
    <source>
        <strain evidence="3">PM4</strain>
    </source>
</reference>
<dbReference type="GeneID" id="41587357"/>
<dbReference type="InterPro" id="IPR038495">
    <property type="entry name" value="ATPase_E_C"/>
</dbReference>
<reference evidence="4" key="3">
    <citation type="submission" date="2016-06" db="EMBL/GenBank/DDBJ databases">
        <authorList>
            <person name="Toshchakov V.S."/>
        </authorList>
    </citation>
    <scope>NUCLEOTIDE SEQUENCE [LARGE SCALE GENOMIC DNA]</scope>
    <source>
        <strain>PM4 (JCM 30641</strain>
        <strain evidence="4">\VKM B-2940)</strain>
    </source>
</reference>
<dbReference type="Proteomes" id="UP000195607">
    <property type="component" value="Chromosome I"/>
</dbReference>
<dbReference type="Proteomes" id="UP000187822">
    <property type="component" value="Chromosome I"/>
</dbReference>
<dbReference type="KEGG" id="cdiv:CPM_0035"/>